<sequence length="323" mass="35857">MFYMSLFMFFLSTLYWASSVANLIVTIHVFLLSDKNPTRSIAFSLFPLLNAIITINYFLSDGVVVWRAWVICRDSRVKMLTLPIFFLLCLFACICVTIGFRAYMTFPQNDNKLNYAIDVSQVTGLVLSFFTNISATAAIWYQFWQHRREVSSTLREVQRSNTKVERILLLLIESGLIYCLSGVVVLISVFVRLPSGTLGDIYHPIHVQVAGIYPTVVFLLPMSEPKTLPGTIRTTGTGPSNSILFSFDTHTLTLVSSTTCQPFVTTSATLTYNNETELTGKRNAHGTVGASVNFTFENGPTAVGVLVNPIVPQSKPDGTGTWS</sequence>
<accession>A0A286UPS5</accession>
<feature type="transmembrane region" description="Helical" evidence="1">
    <location>
        <begin position="164"/>
        <end position="189"/>
    </location>
</feature>
<keyword evidence="1" id="KW-0472">Membrane</keyword>
<dbReference type="OrthoDB" id="3214103at2759"/>
<protein>
    <recommendedName>
        <fullName evidence="4">G-protein coupled receptors family 1 profile domain-containing protein</fullName>
    </recommendedName>
</protein>
<comment type="caution">
    <text evidence="2">The sequence shown here is derived from an EMBL/GenBank/DDBJ whole genome shotgun (WGS) entry which is preliminary data.</text>
</comment>
<organism evidence="2 3">
    <name type="scientific">Pyrrhoderma noxium</name>
    <dbReference type="NCBI Taxonomy" id="2282107"/>
    <lineage>
        <taxon>Eukaryota</taxon>
        <taxon>Fungi</taxon>
        <taxon>Dikarya</taxon>
        <taxon>Basidiomycota</taxon>
        <taxon>Agaricomycotina</taxon>
        <taxon>Agaricomycetes</taxon>
        <taxon>Hymenochaetales</taxon>
        <taxon>Hymenochaetaceae</taxon>
        <taxon>Pyrrhoderma</taxon>
    </lineage>
</organism>
<feature type="transmembrane region" description="Helical" evidence="1">
    <location>
        <begin position="80"/>
        <end position="104"/>
    </location>
</feature>
<name>A0A286UPS5_9AGAM</name>
<dbReference type="InParanoid" id="A0A286UPS5"/>
<keyword evidence="1" id="KW-0812">Transmembrane</keyword>
<evidence type="ECO:0008006" key="4">
    <source>
        <dbReference type="Google" id="ProtNLM"/>
    </source>
</evidence>
<dbReference type="EMBL" id="NBII01000002">
    <property type="protein sequence ID" value="PAV21539.1"/>
    <property type="molecule type" value="Genomic_DNA"/>
</dbReference>
<proteinExistence type="predicted"/>
<keyword evidence="3" id="KW-1185">Reference proteome</keyword>
<evidence type="ECO:0000256" key="1">
    <source>
        <dbReference type="SAM" id="Phobius"/>
    </source>
</evidence>
<keyword evidence="1" id="KW-1133">Transmembrane helix</keyword>
<evidence type="ECO:0000313" key="2">
    <source>
        <dbReference type="EMBL" id="PAV21539.1"/>
    </source>
</evidence>
<evidence type="ECO:0000313" key="3">
    <source>
        <dbReference type="Proteomes" id="UP000217199"/>
    </source>
</evidence>
<dbReference type="AlphaFoldDB" id="A0A286UPS5"/>
<reference evidence="2 3" key="1">
    <citation type="journal article" date="2017" name="Mol. Ecol.">
        <title>Comparative and population genomic landscape of Phellinus noxius: A hypervariable fungus causing root rot in trees.</title>
        <authorList>
            <person name="Chung C.L."/>
            <person name="Lee T.J."/>
            <person name="Akiba M."/>
            <person name="Lee H.H."/>
            <person name="Kuo T.H."/>
            <person name="Liu D."/>
            <person name="Ke H.M."/>
            <person name="Yokoi T."/>
            <person name="Roa M.B."/>
            <person name="Lu M.J."/>
            <person name="Chang Y.Y."/>
            <person name="Ann P.J."/>
            <person name="Tsai J.N."/>
            <person name="Chen C.Y."/>
            <person name="Tzean S.S."/>
            <person name="Ota Y."/>
            <person name="Hattori T."/>
            <person name="Sahashi N."/>
            <person name="Liou R.F."/>
            <person name="Kikuchi T."/>
            <person name="Tsai I.J."/>
        </authorList>
    </citation>
    <scope>NUCLEOTIDE SEQUENCE [LARGE SCALE GENOMIC DNA]</scope>
    <source>
        <strain evidence="2 3">FFPRI411160</strain>
    </source>
</reference>
<gene>
    <name evidence="2" type="ORF">PNOK_0149600</name>
</gene>
<dbReference type="Proteomes" id="UP000217199">
    <property type="component" value="Unassembled WGS sequence"/>
</dbReference>
<feature type="transmembrane region" description="Helical" evidence="1">
    <location>
        <begin position="39"/>
        <end position="59"/>
    </location>
</feature>
<feature type="transmembrane region" description="Helical" evidence="1">
    <location>
        <begin position="124"/>
        <end position="143"/>
    </location>
</feature>